<comment type="caution">
    <text evidence="1">The sequence shown here is derived from an EMBL/GenBank/DDBJ whole genome shotgun (WGS) entry which is preliminary data.</text>
</comment>
<reference evidence="1 2" key="1">
    <citation type="journal article" date="2019" name="Genome Biol. Evol.">
        <title>Insights into the evolution of the New World diploid cottons (Gossypium, subgenus Houzingenia) based on genome sequencing.</title>
        <authorList>
            <person name="Grover C.E."/>
            <person name="Arick M.A. 2nd"/>
            <person name="Thrash A."/>
            <person name="Conover J.L."/>
            <person name="Sanders W.S."/>
            <person name="Peterson D.G."/>
            <person name="Frelichowski J.E."/>
            <person name="Scheffler J.A."/>
            <person name="Scheffler B.E."/>
            <person name="Wendel J.F."/>
        </authorList>
    </citation>
    <scope>NUCLEOTIDE SEQUENCE [LARGE SCALE GENOMIC DNA]</scope>
    <source>
        <strain evidence="1">4</strain>
        <tissue evidence="1">Leaf</tissue>
    </source>
</reference>
<feature type="non-terminal residue" evidence="1">
    <location>
        <position position="1"/>
    </location>
</feature>
<dbReference type="EMBL" id="JABEZV010000007">
    <property type="protein sequence ID" value="MBA0714924.1"/>
    <property type="molecule type" value="Genomic_DNA"/>
</dbReference>
<evidence type="ECO:0008006" key="3">
    <source>
        <dbReference type="Google" id="ProtNLM"/>
    </source>
</evidence>
<evidence type="ECO:0000313" key="2">
    <source>
        <dbReference type="Proteomes" id="UP000593574"/>
    </source>
</evidence>
<dbReference type="AlphaFoldDB" id="A0A7J8ZUD5"/>
<name>A0A7J8ZUD5_9ROSI</name>
<sequence>VVAAHLVLESQLVLRVLFEGGDVHWCCSSVGKFKCNFDGTIFTGCDSMGWAVVLRNDIGGFVRCSTGFVRSNLDIFMVEVLTTRDALFRLK</sequence>
<proteinExistence type="predicted"/>
<gene>
    <name evidence="1" type="ORF">Golax_013865</name>
</gene>
<accession>A0A7J8ZUD5</accession>
<organism evidence="1 2">
    <name type="scientific">Gossypium laxum</name>
    <dbReference type="NCBI Taxonomy" id="34288"/>
    <lineage>
        <taxon>Eukaryota</taxon>
        <taxon>Viridiplantae</taxon>
        <taxon>Streptophyta</taxon>
        <taxon>Embryophyta</taxon>
        <taxon>Tracheophyta</taxon>
        <taxon>Spermatophyta</taxon>
        <taxon>Magnoliopsida</taxon>
        <taxon>eudicotyledons</taxon>
        <taxon>Gunneridae</taxon>
        <taxon>Pentapetalae</taxon>
        <taxon>rosids</taxon>
        <taxon>malvids</taxon>
        <taxon>Malvales</taxon>
        <taxon>Malvaceae</taxon>
        <taxon>Malvoideae</taxon>
        <taxon>Gossypium</taxon>
    </lineage>
</organism>
<dbReference type="Proteomes" id="UP000593574">
    <property type="component" value="Unassembled WGS sequence"/>
</dbReference>
<protein>
    <recommendedName>
        <fullName evidence="3">RNase H type-1 domain-containing protein</fullName>
    </recommendedName>
</protein>
<keyword evidence="2" id="KW-1185">Reference proteome</keyword>
<evidence type="ECO:0000313" key="1">
    <source>
        <dbReference type="EMBL" id="MBA0714924.1"/>
    </source>
</evidence>